<comment type="caution">
    <text evidence="3">The sequence shown here is derived from an EMBL/GenBank/DDBJ whole genome shotgun (WGS) entry which is preliminary data.</text>
</comment>
<dbReference type="Proteomes" id="UP000314011">
    <property type="component" value="Unassembled WGS sequence"/>
</dbReference>
<proteinExistence type="predicted"/>
<keyword evidence="1" id="KW-0175">Coiled coil</keyword>
<organism evidence="3 4">
    <name type="scientific">Pelagovum pacificum</name>
    <dbReference type="NCBI Taxonomy" id="2588711"/>
    <lineage>
        <taxon>Bacteria</taxon>
        <taxon>Pseudomonadati</taxon>
        <taxon>Pseudomonadota</taxon>
        <taxon>Alphaproteobacteria</taxon>
        <taxon>Rhodobacterales</taxon>
        <taxon>Paracoccaceae</taxon>
        <taxon>Pelagovum</taxon>
    </lineage>
</organism>
<dbReference type="SUPFAM" id="SSF47090">
    <property type="entry name" value="PGBD-like"/>
    <property type="match status" value="1"/>
</dbReference>
<gene>
    <name evidence="3" type="ORF">FHY64_06450</name>
</gene>
<dbReference type="InterPro" id="IPR036365">
    <property type="entry name" value="PGBD-like_sf"/>
</dbReference>
<feature type="coiled-coil region" evidence="1">
    <location>
        <begin position="1192"/>
        <end position="1219"/>
    </location>
</feature>
<evidence type="ECO:0000313" key="3">
    <source>
        <dbReference type="EMBL" id="TNY32913.1"/>
    </source>
</evidence>
<name>A0A5C5GDW6_9RHOB</name>
<dbReference type="InterPro" id="IPR002477">
    <property type="entry name" value="Peptidoglycan-bd-like"/>
</dbReference>
<accession>A0A5C5GDW6</accession>
<dbReference type="Gene3D" id="1.10.101.10">
    <property type="entry name" value="PGBD-like superfamily/PGBD"/>
    <property type="match status" value="1"/>
</dbReference>
<dbReference type="OrthoDB" id="7311517at2"/>
<dbReference type="EMBL" id="VFFF01000001">
    <property type="protein sequence ID" value="TNY32913.1"/>
    <property type="molecule type" value="Genomic_DNA"/>
</dbReference>
<keyword evidence="4" id="KW-1185">Reference proteome</keyword>
<feature type="domain" description="Peptidoglycan binding-like" evidence="2">
    <location>
        <begin position="617"/>
        <end position="645"/>
    </location>
</feature>
<dbReference type="InterPro" id="IPR036366">
    <property type="entry name" value="PGBDSf"/>
</dbReference>
<evidence type="ECO:0000256" key="1">
    <source>
        <dbReference type="SAM" id="Coils"/>
    </source>
</evidence>
<sequence length="1430" mass="149927">MTQNTYTVRIGAEGGETVELTFDSIRGSAKQMFDQIKSGSASADQIADTFTRGVRDQSRAFNELRASLDPAYSVQRRYERQVEQVNRAVRAGAVDQRRAAAVLALVEDQYQDATAAAARYGGQVRRFDFRMLTMQLSQVSDMALATGDPLRALAVQGSDIGMLFGGPVAMGLGMAAGAGMMLLPSLLDLGGEAETLEEKFDGLVGALDEYASYAQTALTPTSELEERFGRFAETVRASAELMAGLSLDSLRDEVGDTADGLTESLGELAELMSRLDEQRDSLAGQVASGVATQSQLQLVRDDIAGLEEDVASAANELGVLPSHVRMLTAEFATFSRADGPREIVASATAIQSILDQMRESGAQLSPELRNVASIMDEVVQKGALAALAAEDLGHESRSARDIFKDVSSWVGQVASGIDDASSSAGPFERIWQSVLKQTEDMAAAAAEVERYARGISATARIPGMADLTDQYGTQAGFMREQLELQQQIARIEARRAATDAASSVLDMGGLGMNPDELRALEATIGRIATATSDADLSRLFAEAQQQIIAANDGVEGMERAALNATLALGTAATTMREFAGAQNAAVGDARMLTAALDDADTSAQTVANRLAVLGHDSTAEGIRAFQREMGIAVDGIVGPDTLAAIDQALAQLDEMRAASSAAATSNTERAAASDAAATKEAETAAVAARAATSVKDATAGLEKAVSVEMVGAVEAIVVAESAAQGAGQQVGDATVAGLSDGLSGAVSAVSEGMELVPASVLAQAAPSRAAGVSVGENIGDGISAGMRSRLDNITTTARSMAQIATSTVRSELQIQSPSRVMAELGAYSAEGFAEGLEEGGEAAEDAMESLADRVREVAEREQDMIDAGRKMGSDLVSGIIDGMGRGDLGGGLEDLLGGFQGDFTGWLTQGLGANFGTMMQTAAPILGGVSAAMQLIDGFSSEETIGEGQRGRLGVSGSYVDDWERIRRETFWGLSSSTSTEYDRNARASAEATKSVAAMTAGVEDMAAVFGGAVGDVRAVSVEFDSRNGGSLADGLQALNEAEAIAALGTRSLTREYETHAGALERISSVAGTLRLTDGMFGLSGRTVGPVMANDASRAFDRFGGPDAYAAGAQTIFGGMSPSEQLKVLRQQVAAQARGTGYSLSDVDTAAEVSRRFQTANKNRNYGNAAFLASIADSAAQMDRLRETIAGTGSAAKEAAAAQREAARAERERMVSEQRGLEIQRLQVLGQEHKAFQLQLAETPAHLRRATIALRDAQDAAAYQAERTGLVDRLLTARGDQIELDKRWLDSLHDRNRALGETILKEERAAAATAEMARAMSEYADALDPEDFGSRLEYMIEYAARRSGERTGGGAVSYVGPVSASGSTSTVNADAPQTVALLREVKQLLESGLGSSAATTKRIESSLRQIRDNGVFVKNPPRARLRVTSS</sequence>
<evidence type="ECO:0000259" key="2">
    <source>
        <dbReference type="Pfam" id="PF01471"/>
    </source>
</evidence>
<dbReference type="RefSeq" id="WP_140193595.1">
    <property type="nucleotide sequence ID" value="NZ_CP065915.1"/>
</dbReference>
<evidence type="ECO:0000313" key="4">
    <source>
        <dbReference type="Proteomes" id="UP000314011"/>
    </source>
</evidence>
<reference evidence="3 4" key="1">
    <citation type="submission" date="2019-06" db="EMBL/GenBank/DDBJ databases">
        <title>Genome of new Rhodobacteraceae sp. SM1903.</title>
        <authorList>
            <person name="Ren X."/>
        </authorList>
    </citation>
    <scope>NUCLEOTIDE SEQUENCE [LARGE SCALE GENOMIC DNA]</scope>
    <source>
        <strain evidence="3 4">SM1903</strain>
    </source>
</reference>
<protein>
    <submittedName>
        <fullName evidence="3">Peptidoglycan-binding protein</fullName>
    </submittedName>
</protein>
<dbReference type="Pfam" id="PF01471">
    <property type="entry name" value="PG_binding_1"/>
    <property type="match status" value="1"/>
</dbReference>